<dbReference type="GO" id="GO:0003677">
    <property type="term" value="F:DNA binding"/>
    <property type="evidence" value="ECO:0007669"/>
    <property type="project" value="InterPro"/>
</dbReference>
<comment type="caution">
    <text evidence="2">The sequence shown here is derived from an EMBL/GenBank/DDBJ whole genome shotgun (WGS) entry which is preliminary data.</text>
</comment>
<dbReference type="InterPro" id="IPR036162">
    <property type="entry name" value="Resolvase-like_N_sf"/>
</dbReference>
<dbReference type="Pfam" id="PF00239">
    <property type="entry name" value="Resolvase"/>
    <property type="match status" value="1"/>
</dbReference>
<name>A0A0F9RJQ0_9ZZZZ</name>
<gene>
    <name evidence="2" type="ORF">LCGC14_0965610</name>
</gene>
<protein>
    <recommendedName>
        <fullName evidence="1">Resolvase/invertase-type recombinase catalytic domain-containing protein</fullName>
    </recommendedName>
</protein>
<dbReference type="EMBL" id="LAZR01003518">
    <property type="protein sequence ID" value="KKN17453.1"/>
    <property type="molecule type" value="Genomic_DNA"/>
</dbReference>
<organism evidence="2">
    <name type="scientific">marine sediment metagenome</name>
    <dbReference type="NCBI Taxonomy" id="412755"/>
    <lineage>
        <taxon>unclassified sequences</taxon>
        <taxon>metagenomes</taxon>
        <taxon>ecological metagenomes</taxon>
    </lineage>
</organism>
<feature type="domain" description="Resolvase/invertase-type recombinase catalytic" evidence="1">
    <location>
        <begin position="1"/>
        <end position="45"/>
    </location>
</feature>
<evidence type="ECO:0000313" key="2">
    <source>
        <dbReference type="EMBL" id="KKN17453.1"/>
    </source>
</evidence>
<dbReference type="InterPro" id="IPR006119">
    <property type="entry name" value="Resolv_N"/>
</dbReference>
<evidence type="ECO:0000259" key="1">
    <source>
        <dbReference type="PROSITE" id="PS51736"/>
    </source>
</evidence>
<reference evidence="2" key="1">
    <citation type="journal article" date="2015" name="Nature">
        <title>Complex archaea that bridge the gap between prokaryotes and eukaryotes.</title>
        <authorList>
            <person name="Spang A."/>
            <person name="Saw J.H."/>
            <person name="Jorgensen S.L."/>
            <person name="Zaremba-Niedzwiedzka K."/>
            <person name="Martijn J."/>
            <person name="Lind A.E."/>
            <person name="van Eijk R."/>
            <person name="Schleper C."/>
            <person name="Guy L."/>
            <person name="Ettema T.J."/>
        </authorList>
    </citation>
    <scope>NUCLEOTIDE SEQUENCE</scope>
</reference>
<accession>A0A0F9RJQ0</accession>
<proteinExistence type="predicted"/>
<dbReference type="Gene3D" id="3.40.50.1390">
    <property type="entry name" value="Resolvase, N-terminal catalytic domain"/>
    <property type="match status" value="1"/>
</dbReference>
<dbReference type="PROSITE" id="PS51736">
    <property type="entry name" value="RECOMBINASES_3"/>
    <property type="match status" value="1"/>
</dbReference>
<sequence>MARTKVGDCIVVYKGDRLSRSLIDLSKIMDVLERWRVSFVSATQQ</sequence>
<dbReference type="GO" id="GO:0000150">
    <property type="term" value="F:DNA strand exchange activity"/>
    <property type="evidence" value="ECO:0007669"/>
    <property type="project" value="InterPro"/>
</dbReference>
<dbReference type="AlphaFoldDB" id="A0A0F9RJQ0"/>
<dbReference type="SUPFAM" id="SSF53041">
    <property type="entry name" value="Resolvase-like"/>
    <property type="match status" value="1"/>
</dbReference>